<reference evidence="3 4" key="1">
    <citation type="journal article" date="2013" name="PLoS ONE">
        <title>Cultivation and Complete Genome Sequencing of Gloeobacter kilaueensis sp. nov., from a Lava Cave in Kilauea Caldera, Hawai'i.</title>
        <authorList>
            <person name="Saw J.H."/>
            <person name="Schatz M."/>
            <person name="Brown M.V."/>
            <person name="Kunkel D.D."/>
            <person name="Foster J.S."/>
            <person name="Shick H."/>
            <person name="Christensen S."/>
            <person name="Hou S."/>
            <person name="Wan X."/>
            <person name="Donachie S.P."/>
        </authorList>
    </citation>
    <scope>NUCLEOTIDE SEQUENCE [LARGE SCALE GENOMIC DNA]</scope>
    <source>
        <strain evidence="4">JS</strain>
    </source>
</reference>
<proteinExistence type="predicted"/>
<dbReference type="Proteomes" id="UP000017396">
    <property type="component" value="Chromosome"/>
</dbReference>
<dbReference type="GO" id="GO:0008713">
    <property type="term" value="F:ADP-heptose-lipopolysaccharide heptosyltransferase activity"/>
    <property type="evidence" value="ECO:0007669"/>
    <property type="project" value="TreeGrafter"/>
</dbReference>
<protein>
    <submittedName>
        <fullName evidence="3">Glycosyl transferase family 9</fullName>
    </submittedName>
</protein>
<dbReference type="EMBL" id="CP003587">
    <property type="protein sequence ID" value="AGY57184.1"/>
    <property type="molecule type" value="Genomic_DNA"/>
</dbReference>
<keyword evidence="4" id="KW-1185">Reference proteome</keyword>
<dbReference type="SUPFAM" id="SSF53756">
    <property type="entry name" value="UDP-Glycosyltransferase/glycogen phosphorylase"/>
    <property type="match status" value="1"/>
</dbReference>
<organism evidence="3 4">
    <name type="scientific">Gloeobacter kilaueensis (strain ATCC BAA-2537 / CCAP 1431/1 / ULC 316 / JS1)</name>
    <dbReference type="NCBI Taxonomy" id="1183438"/>
    <lineage>
        <taxon>Bacteria</taxon>
        <taxon>Bacillati</taxon>
        <taxon>Cyanobacteriota</taxon>
        <taxon>Cyanophyceae</taxon>
        <taxon>Gloeobacterales</taxon>
        <taxon>Gloeobacteraceae</taxon>
        <taxon>Gloeobacter</taxon>
    </lineage>
</organism>
<dbReference type="Gene3D" id="3.40.50.2000">
    <property type="entry name" value="Glycogen Phosphorylase B"/>
    <property type="match status" value="2"/>
</dbReference>
<dbReference type="eggNOG" id="COG0859">
    <property type="taxonomic scope" value="Bacteria"/>
</dbReference>
<dbReference type="PANTHER" id="PTHR30160:SF1">
    <property type="entry name" value="LIPOPOLYSACCHARIDE 1,2-N-ACETYLGLUCOSAMINETRANSFERASE-RELATED"/>
    <property type="match status" value="1"/>
</dbReference>
<dbReference type="HOGENOM" id="CLU_038371_0_1_3"/>
<dbReference type="GO" id="GO:0005829">
    <property type="term" value="C:cytosol"/>
    <property type="evidence" value="ECO:0007669"/>
    <property type="project" value="TreeGrafter"/>
</dbReference>
<dbReference type="InterPro" id="IPR002201">
    <property type="entry name" value="Glyco_trans_9"/>
</dbReference>
<evidence type="ECO:0000256" key="1">
    <source>
        <dbReference type="ARBA" id="ARBA00022676"/>
    </source>
</evidence>
<evidence type="ECO:0000313" key="3">
    <source>
        <dbReference type="EMBL" id="AGY57184.1"/>
    </source>
</evidence>
<keyword evidence="1" id="KW-0328">Glycosyltransferase</keyword>
<name>U5QHS8_GLOK1</name>
<dbReference type="PATRIC" id="fig|1183438.3.peg.929"/>
<sequence>MHVRETISLGKILVCMNTSNSSSFFDRPRPPGRVLVLRALQLGDLLCSVPALRALRRAWPKAEIALVGLAEAKTFVERFGAYLDELIVLPGFPGLVEQPAHTEALPAFLETVQRRQFDLALQLHGSGSITNILVELFGAGQTAGFYLPGAYCPDERTFFSYPEHEPEVRRPLQLLSALGLPLAGEELEFPLLADDRRAAARLMATLGLEPGRYVCVHAGARDPKRRWPSRFFAQVADWLAALGLAIVLTGTGEEASLTGAVARQMHYPAFNLAGQTTLATLAALLESARLLVSNDTGISHLAACLAVPSVVIFSASDPARWAPLDRERHRVVLPGADPAVVVAQGELLLEREWRTNAA</sequence>
<evidence type="ECO:0000256" key="2">
    <source>
        <dbReference type="ARBA" id="ARBA00022679"/>
    </source>
</evidence>
<keyword evidence="2 3" id="KW-0808">Transferase</keyword>
<dbReference type="PANTHER" id="PTHR30160">
    <property type="entry name" value="TETRAACYLDISACCHARIDE 4'-KINASE-RELATED"/>
    <property type="match status" value="1"/>
</dbReference>
<dbReference type="GO" id="GO:0009244">
    <property type="term" value="P:lipopolysaccharide core region biosynthetic process"/>
    <property type="evidence" value="ECO:0007669"/>
    <property type="project" value="TreeGrafter"/>
</dbReference>
<dbReference type="CDD" id="cd03789">
    <property type="entry name" value="GT9_LPS_heptosyltransferase"/>
    <property type="match status" value="1"/>
</dbReference>
<dbReference type="Pfam" id="PF01075">
    <property type="entry name" value="Glyco_transf_9"/>
    <property type="match status" value="1"/>
</dbReference>
<dbReference type="STRING" id="1183438.GKIL_0938"/>
<dbReference type="InterPro" id="IPR051199">
    <property type="entry name" value="LPS_LOS_Heptosyltrfase"/>
</dbReference>
<evidence type="ECO:0000313" key="4">
    <source>
        <dbReference type="Proteomes" id="UP000017396"/>
    </source>
</evidence>
<accession>U5QHS8</accession>
<dbReference type="AlphaFoldDB" id="U5QHS8"/>
<gene>
    <name evidence="3" type="ORF">GKIL_0938</name>
</gene>
<dbReference type="KEGG" id="glj:GKIL_0938"/>